<dbReference type="NCBIfam" id="TIGR00830">
    <property type="entry name" value="PTBA"/>
    <property type="match status" value="1"/>
</dbReference>
<dbReference type="GO" id="GO:0009401">
    <property type="term" value="P:phosphoenolpyruvate-dependent sugar phosphotransferase system"/>
    <property type="evidence" value="ECO:0007669"/>
    <property type="project" value="UniProtKB-KW"/>
</dbReference>
<dbReference type="InterPro" id="IPR036878">
    <property type="entry name" value="Glu_permease_IIB"/>
</dbReference>
<keyword evidence="4" id="KW-0762">Sugar transport</keyword>
<evidence type="ECO:0000313" key="16">
    <source>
        <dbReference type="EMBL" id="SEJ93844.1"/>
    </source>
</evidence>
<dbReference type="InterPro" id="IPR050558">
    <property type="entry name" value="PTS_Sugar-Specific_Components"/>
</dbReference>
<feature type="transmembrane region" description="Helical" evidence="12">
    <location>
        <begin position="147"/>
        <end position="164"/>
    </location>
</feature>
<feature type="transmembrane region" description="Helical" evidence="12">
    <location>
        <begin position="382"/>
        <end position="406"/>
    </location>
</feature>
<dbReference type="SUPFAM" id="SSF51261">
    <property type="entry name" value="Duplicated hybrid motif"/>
    <property type="match status" value="1"/>
</dbReference>
<evidence type="ECO:0000256" key="10">
    <source>
        <dbReference type="ARBA" id="ARBA00023136"/>
    </source>
</evidence>
<dbReference type="InterPro" id="IPR001996">
    <property type="entry name" value="PTS_IIB_1"/>
</dbReference>
<keyword evidence="6" id="KW-0598">Phosphotransferase system</keyword>
<dbReference type="AlphaFoldDB" id="A0A1H7CXE1"/>
<dbReference type="GO" id="GO:0016301">
    <property type="term" value="F:kinase activity"/>
    <property type="evidence" value="ECO:0007669"/>
    <property type="project" value="UniProtKB-KW"/>
</dbReference>
<evidence type="ECO:0000256" key="2">
    <source>
        <dbReference type="ARBA" id="ARBA00022448"/>
    </source>
</evidence>
<dbReference type="Pfam" id="PF02378">
    <property type="entry name" value="PTS_EIIC"/>
    <property type="match status" value="1"/>
</dbReference>
<keyword evidence="5" id="KW-0808">Transferase</keyword>
<evidence type="ECO:0008006" key="18">
    <source>
        <dbReference type="Google" id="ProtNLM"/>
    </source>
</evidence>
<feature type="transmembrane region" description="Helical" evidence="12">
    <location>
        <begin position="209"/>
        <end position="227"/>
    </location>
</feature>
<dbReference type="EMBL" id="FNZK01000026">
    <property type="protein sequence ID" value="SEJ93844.1"/>
    <property type="molecule type" value="Genomic_DNA"/>
</dbReference>
<protein>
    <recommendedName>
        <fullName evidence="18">PTS system, beta-glucosides-specific IIC component</fullName>
    </recommendedName>
</protein>
<dbReference type="InterPro" id="IPR011297">
    <property type="entry name" value="PTS_IIABC_b_glu"/>
</dbReference>
<organism evidence="16 17">
    <name type="scientific">Propionispira arboris</name>
    <dbReference type="NCBI Taxonomy" id="84035"/>
    <lineage>
        <taxon>Bacteria</taxon>
        <taxon>Bacillati</taxon>
        <taxon>Bacillota</taxon>
        <taxon>Negativicutes</taxon>
        <taxon>Selenomonadales</taxon>
        <taxon>Selenomonadaceae</taxon>
        <taxon>Propionispira</taxon>
    </lineage>
</organism>
<feature type="domain" description="PTS EIIC type-1" evidence="15">
    <location>
        <begin position="107"/>
        <end position="463"/>
    </location>
</feature>
<dbReference type="PROSITE" id="PS01035">
    <property type="entry name" value="PTS_EIIB_TYPE_1_CYS"/>
    <property type="match status" value="1"/>
</dbReference>
<feature type="transmembrane region" description="Helical" evidence="12">
    <location>
        <begin position="290"/>
        <end position="316"/>
    </location>
</feature>
<evidence type="ECO:0000256" key="9">
    <source>
        <dbReference type="ARBA" id="ARBA00022989"/>
    </source>
</evidence>
<evidence type="ECO:0000256" key="1">
    <source>
        <dbReference type="ARBA" id="ARBA00004651"/>
    </source>
</evidence>
<evidence type="ECO:0000256" key="8">
    <source>
        <dbReference type="ARBA" id="ARBA00022777"/>
    </source>
</evidence>
<dbReference type="FunFam" id="2.70.70.10:FF:000001">
    <property type="entry name" value="PTS system glucose-specific IIA component"/>
    <property type="match status" value="1"/>
</dbReference>
<reference evidence="17" key="1">
    <citation type="submission" date="2016-10" db="EMBL/GenBank/DDBJ databases">
        <authorList>
            <person name="Varghese N."/>
            <person name="Submissions S."/>
        </authorList>
    </citation>
    <scope>NUCLEOTIDE SEQUENCE [LARGE SCALE GENOMIC DNA]</scope>
    <source>
        <strain evidence="17">DSM 2179</strain>
    </source>
</reference>
<keyword evidence="7 12" id="KW-0812">Transmembrane</keyword>
<evidence type="ECO:0000256" key="4">
    <source>
        <dbReference type="ARBA" id="ARBA00022597"/>
    </source>
</evidence>
<dbReference type="Pfam" id="PF00367">
    <property type="entry name" value="PTS_EIIB"/>
    <property type="match status" value="1"/>
</dbReference>
<evidence type="ECO:0000259" key="13">
    <source>
        <dbReference type="PROSITE" id="PS51093"/>
    </source>
</evidence>
<evidence type="ECO:0000256" key="5">
    <source>
        <dbReference type="ARBA" id="ARBA00022679"/>
    </source>
</evidence>
<dbReference type="InterPro" id="IPR013013">
    <property type="entry name" value="PTS_EIIC_1"/>
</dbReference>
<keyword evidence="17" id="KW-1185">Reference proteome</keyword>
<feature type="transmembrane region" description="Helical" evidence="12">
    <location>
        <begin position="106"/>
        <end position="135"/>
    </location>
</feature>
<evidence type="ECO:0000256" key="7">
    <source>
        <dbReference type="ARBA" id="ARBA00022692"/>
    </source>
</evidence>
<dbReference type="Gene3D" id="2.70.70.10">
    <property type="entry name" value="Glucose Permease (Domain IIA)"/>
    <property type="match status" value="1"/>
</dbReference>
<dbReference type="STRING" id="84035.SAMN05660742_12640"/>
<accession>A0A1H7CXE1</accession>
<dbReference type="Pfam" id="PF00358">
    <property type="entry name" value="PTS_EIIA_1"/>
    <property type="match status" value="1"/>
</dbReference>
<evidence type="ECO:0000313" key="17">
    <source>
        <dbReference type="Proteomes" id="UP000199662"/>
    </source>
</evidence>
<dbReference type="PROSITE" id="PS51098">
    <property type="entry name" value="PTS_EIIB_TYPE_1"/>
    <property type="match status" value="1"/>
</dbReference>
<dbReference type="SUPFAM" id="SSF55604">
    <property type="entry name" value="Glucose permease domain IIB"/>
    <property type="match status" value="1"/>
</dbReference>
<feature type="active site" description="Phosphocysteine intermediate; for EIIB activity" evidence="11">
    <location>
        <position position="26"/>
    </location>
</feature>
<keyword evidence="3" id="KW-1003">Cell membrane</keyword>
<dbReference type="InterPro" id="IPR011055">
    <property type="entry name" value="Dup_hybrid_motif"/>
</dbReference>
<evidence type="ECO:0000259" key="15">
    <source>
        <dbReference type="PROSITE" id="PS51103"/>
    </source>
</evidence>
<evidence type="ECO:0000259" key="14">
    <source>
        <dbReference type="PROSITE" id="PS51098"/>
    </source>
</evidence>
<dbReference type="PROSITE" id="PS51103">
    <property type="entry name" value="PTS_EIIC_TYPE_1"/>
    <property type="match status" value="1"/>
</dbReference>
<dbReference type="NCBIfam" id="TIGR01995">
    <property type="entry name" value="PTS-II-ABC-beta"/>
    <property type="match status" value="1"/>
</dbReference>
<name>A0A1H7CXE1_9FIRM</name>
<keyword evidence="8" id="KW-0418">Kinase</keyword>
<dbReference type="RefSeq" id="WP_091835448.1">
    <property type="nucleotide sequence ID" value="NZ_FNZK01000026.1"/>
</dbReference>
<feature type="transmembrane region" description="Helical" evidence="12">
    <location>
        <begin position="176"/>
        <end position="197"/>
    </location>
</feature>
<feature type="transmembrane region" description="Helical" evidence="12">
    <location>
        <begin position="426"/>
        <end position="448"/>
    </location>
</feature>
<dbReference type="Gene3D" id="3.30.1360.60">
    <property type="entry name" value="Glucose permease domain IIB"/>
    <property type="match status" value="1"/>
</dbReference>
<dbReference type="GO" id="GO:0008982">
    <property type="term" value="F:protein-N(PI)-phosphohistidine-sugar phosphotransferase activity"/>
    <property type="evidence" value="ECO:0007669"/>
    <property type="project" value="InterPro"/>
</dbReference>
<dbReference type="InterPro" id="IPR018113">
    <property type="entry name" value="PTrfase_EIIB_Cys"/>
</dbReference>
<keyword evidence="9 12" id="KW-1133">Transmembrane helix</keyword>
<dbReference type="CDD" id="cd00212">
    <property type="entry name" value="PTS_IIB_glc"/>
    <property type="match status" value="1"/>
</dbReference>
<feature type="transmembrane region" description="Helical" evidence="12">
    <location>
        <begin position="248"/>
        <end position="270"/>
    </location>
</feature>
<dbReference type="GO" id="GO:0090589">
    <property type="term" value="F:protein-phosphocysteine-trehalose phosphotransferase system transporter activity"/>
    <property type="evidence" value="ECO:0007669"/>
    <property type="project" value="TreeGrafter"/>
</dbReference>
<evidence type="ECO:0000256" key="12">
    <source>
        <dbReference type="SAM" id="Phobius"/>
    </source>
</evidence>
<evidence type="ECO:0000256" key="3">
    <source>
        <dbReference type="ARBA" id="ARBA00022475"/>
    </source>
</evidence>
<evidence type="ECO:0000256" key="6">
    <source>
        <dbReference type="ARBA" id="ARBA00022683"/>
    </source>
</evidence>
<feature type="domain" description="PTS EIIA type-1" evidence="13">
    <location>
        <begin position="484"/>
        <end position="588"/>
    </location>
</feature>
<dbReference type="Proteomes" id="UP000199662">
    <property type="component" value="Unassembled WGS sequence"/>
</dbReference>
<dbReference type="PROSITE" id="PS00371">
    <property type="entry name" value="PTS_EIIA_TYPE_1_HIS"/>
    <property type="match status" value="1"/>
</dbReference>
<evidence type="ECO:0000256" key="11">
    <source>
        <dbReference type="PROSITE-ProRule" id="PRU00421"/>
    </source>
</evidence>
<dbReference type="GO" id="GO:0015771">
    <property type="term" value="P:trehalose transport"/>
    <property type="evidence" value="ECO:0007669"/>
    <property type="project" value="TreeGrafter"/>
</dbReference>
<dbReference type="PANTHER" id="PTHR30175:SF1">
    <property type="entry name" value="PTS SYSTEM ARBUTIN-, CELLOBIOSE-, AND SALICIN-SPECIFIC EIIBC COMPONENT-RELATED"/>
    <property type="match status" value="1"/>
</dbReference>
<keyword evidence="2" id="KW-0813">Transport</keyword>
<dbReference type="GO" id="GO:0005886">
    <property type="term" value="C:plasma membrane"/>
    <property type="evidence" value="ECO:0007669"/>
    <property type="project" value="UniProtKB-SubCell"/>
</dbReference>
<keyword evidence="10 12" id="KW-0472">Membrane</keyword>
<dbReference type="PANTHER" id="PTHR30175">
    <property type="entry name" value="PHOSPHOTRANSFERASE SYSTEM TRANSPORT PROTEIN"/>
    <property type="match status" value="1"/>
</dbReference>
<gene>
    <name evidence="16" type="ORF">SAMN05660742_12640</name>
</gene>
<dbReference type="InterPro" id="IPR003352">
    <property type="entry name" value="PTS_EIIC"/>
</dbReference>
<feature type="domain" description="PTS EIIB type-1" evidence="14">
    <location>
        <begin position="4"/>
        <end position="86"/>
    </location>
</feature>
<sequence>MKQENISNLIIENVGGIENVVNLYHCMTRLRFILKDQKKFNAEALKNIPGVINIVQSGAESQIIIGAEVDTFYNDLLKQGLENFSDCSSNQEKQKFNIREIFQKGLTALAGIMAPILPILIAGGMVKVVLALLVLSGMSRDSQNYKILYFISDATFYFLPFFIANSFATRIKTNNYMAMVIAGILLHPNFMSMVSAGKAVSFFDLPVRLVSYSATVIPIIFAVWFMSYVEKVVDKYTPKLIKTMFRPLLTLLITAPVVLIVIGPLGGYLGEGLYYVIQILNENVPWAVPMLMGTFSPLLVMAGMHLSITPFAILSVSRFGYETLMGPGMLGSNIAQGGASLAIAFKEKRIEKREVAISAGITALSGITEPALYGVTVKYKRALLCVMVSGGIAGLYAGITGVVRYAIASASFLSLPVFIGDNPNNIINAIITAMIALVLSFVLTYVFVPVESVAEETKKEVENGKEEVKNVVAGTLIPLQDVKDEAFSSGTLGGGAAIIPQEGAIHSPVDGVLSMVYPTGHAIGITSKSGKEILIHIGIDTVKLEGEGFKSHIKTGMEVKKGDLLIEVDLNLLKEKGYDTTVIIVILNRVMDNLIITKKDRLTIQDTLLEIID</sequence>
<dbReference type="PROSITE" id="PS51093">
    <property type="entry name" value="PTS_EIIA_TYPE_1"/>
    <property type="match status" value="1"/>
</dbReference>
<proteinExistence type="predicted"/>
<dbReference type="InterPro" id="IPR001127">
    <property type="entry name" value="PTS_EIIA_1_perm"/>
</dbReference>
<comment type="subcellular location">
    <subcellularLocation>
        <location evidence="1">Cell membrane</location>
        <topology evidence="1">Multi-pass membrane protein</topology>
    </subcellularLocation>
</comment>